<dbReference type="Pfam" id="PF02720">
    <property type="entry name" value="DUF222"/>
    <property type="match status" value="1"/>
</dbReference>
<dbReference type="InterPro" id="IPR003870">
    <property type="entry name" value="DUF222"/>
</dbReference>
<dbReference type="CDD" id="cd00085">
    <property type="entry name" value="HNHc"/>
    <property type="match status" value="1"/>
</dbReference>
<dbReference type="AlphaFoldDB" id="A0A7M3SUQ1"/>
<sequence>MTTLAAIAKPGGGFDLPIDLAGAVDAAEREAAMAPLVFADDTDDPGPDHADAHLNNPDSDLWQDRAHALDAAMAVTVGEPAWTIDVLGDAAKAAAMIAWAEYREIGAMHTHLTRTGKPEPSPRGVRLLDIDTQCAARIAMSQGLTQRQGEHWLQDAIAMRDRLPRVGRQLRDGHLSPRQFRLIITRTELIDDHDWAPAIDTAIADILARHTPGSWSTRRLADMVDRIIFRHDPDAVRRRHDKANHDRCTWILPGTDGMSSLGATMTAENAAIAYTAILDLAAHTCPHDTRTSDARNSDALYALITGTPFDCDCHREDCTATIPDPTTLATWIRDHQNTAITNGRILVHVIANHTTLAGHDDEPAYLNGHGIISAAHLRNITHRNDTTIRPLNPTAGTVSLPTHLPSDPYRPSAALDTFIRIRDGYCTTPGCNQPAWTCDIDHTTEFDHHHPHLGGQTTPDNLTTKCRLHHRLKTFGTGWLDDHYRTRTGHLTHETVTPEDIHLPGPAETNTTLFPTLDTITWHQPPPPTKPSNPKHHRPHDRTKTKHARRRAEREANRKQRLANEQAGGDPPF</sequence>
<protein>
    <recommendedName>
        <fullName evidence="2">DUF222 domain-containing protein</fullName>
    </recommendedName>
</protein>
<accession>A0A7M3SUQ1</accession>
<keyword evidence="4" id="KW-1185">Reference proteome</keyword>
<feature type="compositionally biased region" description="Basic residues" evidence="1">
    <location>
        <begin position="533"/>
        <end position="551"/>
    </location>
</feature>
<dbReference type="OrthoDB" id="4774794at2"/>
<evidence type="ECO:0000256" key="1">
    <source>
        <dbReference type="SAM" id="MobiDB-lite"/>
    </source>
</evidence>
<dbReference type="EMBL" id="BJOU01000001">
    <property type="protein sequence ID" value="GED96375.1"/>
    <property type="molecule type" value="Genomic_DNA"/>
</dbReference>
<feature type="region of interest" description="Disordered" evidence="1">
    <location>
        <begin position="518"/>
        <end position="573"/>
    </location>
</feature>
<dbReference type="RefSeq" id="WP_161925854.1">
    <property type="nucleotide sequence ID" value="NZ_BJOU01000001.1"/>
</dbReference>
<gene>
    <name evidence="3" type="ORF">nbrc107697_04140</name>
</gene>
<reference evidence="4" key="1">
    <citation type="submission" date="2019-06" db="EMBL/GenBank/DDBJ databases">
        <title>Gordonia isolated from sludge of a wastewater treatment plant.</title>
        <authorList>
            <person name="Tamura T."/>
            <person name="Aoyama K."/>
            <person name="Kang Y."/>
            <person name="Saito S."/>
            <person name="Akiyama N."/>
            <person name="Yazawa K."/>
            <person name="Gonoi T."/>
            <person name="Mikami Y."/>
        </authorList>
    </citation>
    <scope>NUCLEOTIDE SEQUENCE [LARGE SCALE GENOMIC DNA]</scope>
    <source>
        <strain evidence="4">NBRC 107697</strain>
    </source>
</reference>
<evidence type="ECO:0000313" key="3">
    <source>
        <dbReference type="EMBL" id="GED96375.1"/>
    </source>
</evidence>
<feature type="domain" description="DUF222" evidence="2">
    <location>
        <begin position="130"/>
        <end position="423"/>
    </location>
</feature>
<evidence type="ECO:0000259" key="2">
    <source>
        <dbReference type="Pfam" id="PF02720"/>
    </source>
</evidence>
<dbReference type="InterPro" id="IPR003615">
    <property type="entry name" value="HNH_nuc"/>
</dbReference>
<name>A0A7M3SUQ1_9ACTN</name>
<proteinExistence type="predicted"/>
<dbReference type="Proteomes" id="UP000444980">
    <property type="component" value="Unassembled WGS sequence"/>
</dbReference>
<evidence type="ECO:0000313" key="4">
    <source>
        <dbReference type="Proteomes" id="UP000444980"/>
    </source>
</evidence>
<organism evidence="3 4">
    <name type="scientific">Gordonia crocea</name>
    <dbReference type="NCBI Taxonomy" id="589162"/>
    <lineage>
        <taxon>Bacteria</taxon>
        <taxon>Bacillati</taxon>
        <taxon>Actinomycetota</taxon>
        <taxon>Actinomycetes</taxon>
        <taxon>Mycobacteriales</taxon>
        <taxon>Gordoniaceae</taxon>
        <taxon>Gordonia</taxon>
    </lineage>
</organism>
<comment type="caution">
    <text evidence="3">The sequence shown here is derived from an EMBL/GenBank/DDBJ whole genome shotgun (WGS) entry which is preliminary data.</text>
</comment>
<feature type="region of interest" description="Disordered" evidence="1">
    <location>
        <begin position="38"/>
        <end position="59"/>
    </location>
</feature>